<dbReference type="InterPro" id="IPR011025">
    <property type="entry name" value="GproteinA_insert"/>
</dbReference>
<feature type="binding site" evidence="5">
    <location>
        <begin position="176"/>
        <end position="182"/>
    </location>
    <ligand>
        <name>GTP</name>
        <dbReference type="ChEBI" id="CHEBI:37565"/>
    </ligand>
</feature>
<feature type="binding site" evidence="6">
    <location>
        <position position="50"/>
    </location>
    <ligand>
        <name>Mg(2+)</name>
        <dbReference type="ChEBI" id="CHEBI:18420"/>
    </ligand>
</feature>
<name>A0AAV7ZWY2_9EUKA</name>
<gene>
    <name evidence="8" type="ORF">M0812_08268</name>
</gene>
<sequence length="352" mass="41780">MGNKNNKKKKKRQQEKKKNKNINKQLVDEKKNEKNEFKMLLLGTGDSGKSTFVKQMQILYKGGFNTKIVDLYRNIIRINLKQHMKILLKASADLKIQLPKESVIIQNKFLDLIKNSPVMWNDKIIEMIKQLWEQPQIKECYKSRHHFQLPDSSAYFFDKIDEIAKEDYQPTRDDILNCRIPTTGVKELSFNVKNYIWNLVDVGGQRSERRKWIHHFEDVDILIFVIALDSYSQKLFEEHSVNRMTECLSVFEQTVNNEFFKKKRLVILLNKIDLFKEKLKKVKIKEAFPDYEGENDFEHTSEYFKNKFLDIVNQKKRSVSTHLTCGTDTAMIEKIFDDIRVSIMEKFISSYI</sequence>
<dbReference type="GO" id="GO:0031683">
    <property type="term" value="F:G-protein beta/gamma-subunit complex binding"/>
    <property type="evidence" value="ECO:0007669"/>
    <property type="project" value="InterPro"/>
</dbReference>
<evidence type="ECO:0000256" key="4">
    <source>
        <dbReference type="ARBA" id="ARBA00023224"/>
    </source>
</evidence>
<accession>A0AAV7ZWY2</accession>
<dbReference type="GO" id="GO:0003924">
    <property type="term" value="F:GTPase activity"/>
    <property type="evidence" value="ECO:0007669"/>
    <property type="project" value="InterPro"/>
</dbReference>
<keyword evidence="6" id="KW-0460">Magnesium</keyword>
<feature type="region of interest" description="Disordered" evidence="7">
    <location>
        <begin position="1"/>
        <end position="28"/>
    </location>
</feature>
<evidence type="ECO:0000256" key="7">
    <source>
        <dbReference type="SAM" id="MobiDB-lite"/>
    </source>
</evidence>
<evidence type="ECO:0000256" key="6">
    <source>
        <dbReference type="PIRSR" id="PIRSR601019-2"/>
    </source>
</evidence>
<feature type="binding site" evidence="5">
    <location>
        <begin position="201"/>
        <end position="205"/>
    </location>
    <ligand>
        <name>GTP</name>
        <dbReference type="ChEBI" id="CHEBI:37565"/>
    </ligand>
</feature>
<evidence type="ECO:0000256" key="1">
    <source>
        <dbReference type="ARBA" id="ARBA00022723"/>
    </source>
</evidence>
<evidence type="ECO:0000313" key="8">
    <source>
        <dbReference type="EMBL" id="KAJ3446459.1"/>
    </source>
</evidence>
<feature type="binding site" evidence="5">
    <location>
        <begin position="270"/>
        <end position="273"/>
    </location>
    <ligand>
        <name>GTP</name>
        <dbReference type="ChEBI" id="CHEBI:37565"/>
    </ligand>
</feature>
<dbReference type="GO" id="GO:0007188">
    <property type="term" value="P:adenylate cyclase-modulating G protein-coupled receptor signaling pathway"/>
    <property type="evidence" value="ECO:0007669"/>
    <property type="project" value="TreeGrafter"/>
</dbReference>
<feature type="binding site" evidence="6">
    <location>
        <position position="182"/>
    </location>
    <ligand>
        <name>Mg(2+)</name>
        <dbReference type="ChEBI" id="CHEBI:18420"/>
    </ligand>
</feature>
<dbReference type="GO" id="GO:0001664">
    <property type="term" value="F:G protein-coupled receptor binding"/>
    <property type="evidence" value="ECO:0007669"/>
    <property type="project" value="TreeGrafter"/>
</dbReference>
<dbReference type="Pfam" id="PF00503">
    <property type="entry name" value="G-alpha"/>
    <property type="match status" value="1"/>
</dbReference>
<feature type="binding site" evidence="5">
    <location>
        <begin position="151"/>
        <end position="152"/>
    </location>
    <ligand>
        <name>GTP</name>
        <dbReference type="ChEBI" id="CHEBI:37565"/>
    </ligand>
</feature>
<feature type="compositionally biased region" description="Basic residues" evidence="7">
    <location>
        <begin position="1"/>
        <end position="21"/>
    </location>
</feature>
<reference evidence="8" key="1">
    <citation type="submission" date="2022-08" db="EMBL/GenBank/DDBJ databases">
        <title>Novel sulphate-reducing endosymbionts in the free-living metamonad Anaeramoeba.</title>
        <authorList>
            <person name="Jerlstrom-Hultqvist J."/>
            <person name="Cepicka I."/>
            <person name="Gallot-Lavallee L."/>
            <person name="Salas-Leiva D."/>
            <person name="Curtis B.A."/>
            <person name="Zahonova K."/>
            <person name="Pipaliya S."/>
            <person name="Dacks J."/>
            <person name="Roger A.J."/>
        </authorList>
    </citation>
    <scope>NUCLEOTIDE SEQUENCE</scope>
    <source>
        <strain evidence="8">Busselton2</strain>
    </source>
</reference>
<dbReference type="FunFam" id="3.40.50.300:FF:000720">
    <property type="entry name" value="Guanine nucleotide-binding protein G(k) subunit alpha"/>
    <property type="match status" value="1"/>
</dbReference>
<keyword evidence="3 5" id="KW-0342">GTP-binding</keyword>
<dbReference type="AlphaFoldDB" id="A0AAV7ZWY2"/>
<dbReference type="GO" id="GO:0046872">
    <property type="term" value="F:metal ion binding"/>
    <property type="evidence" value="ECO:0007669"/>
    <property type="project" value="UniProtKB-KW"/>
</dbReference>
<evidence type="ECO:0000256" key="2">
    <source>
        <dbReference type="ARBA" id="ARBA00022741"/>
    </source>
</evidence>
<evidence type="ECO:0000256" key="3">
    <source>
        <dbReference type="ARBA" id="ARBA00023134"/>
    </source>
</evidence>
<dbReference type="PANTHER" id="PTHR10218">
    <property type="entry name" value="GTP-BINDING PROTEIN ALPHA SUBUNIT"/>
    <property type="match status" value="1"/>
</dbReference>
<dbReference type="SUPFAM" id="SSF52540">
    <property type="entry name" value="P-loop containing nucleoside triphosphate hydrolases"/>
    <property type="match status" value="1"/>
</dbReference>
<organism evidence="8 9">
    <name type="scientific">Anaeramoeba flamelloides</name>
    <dbReference type="NCBI Taxonomy" id="1746091"/>
    <lineage>
        <taxon>Eukaryota</taxon>
        <taxon>Metamonada</taxon>
        <taxon>Anaeramoebidae</taxon>
        <taxon>Anaeramoeba</taxon>
    </lineage>
</organism>
<dbReference type="Proteomes" id="UP001146793">
    <property type="component" value="Unassembled WGS sequence"/>
</dbReference>
<dbReference type="GO" id="GO:0005737">
    <property type="term" value="C:cytoplasm"/>
    <property type="evidence" value="ECO:0007669"/>
    <property type="project" value="TreeGrafter"/>
</dbReference>
<keyword evidence="1 6" id="KW-0479">Metal-binding</keyword>
<dbReference type="SMART" id="SM00275">
    <property type="entry name" value="G_alpha"/>
    <property type="match status" value="1"/>
</dbReference>
<dbReference type="InterPro" id="IPR001019">
    <property type="entry name" value="Gprotein_alpha_su"/>
</dbReference>
<dbReference type="CDD" id="cd00066">
    <property type="entry name" value="G-alpha"/>
    <property type="match status" value="1"/>
</dbReference>
<keyword evidence="2 5" id="KW-0547">Nucleotide-binding</keyword>
<proteinExistence type="predicted"/>
<dbReference type="Gene3D" id="1.10.400.10">
    <property type="entry name" value="GI Alpha 1, domain 2-like"/>
    <property type="match status" value="1"/>
</dbReference>
<evidence type="ECO:0000313" key="9">
    <source>
        <dbReference type="Proteomes" id="UP001146793"/>
    </source>
</evidence>
<dbReference type="GO" id="GO:0005525">
    <property type="term" value="F:GTP binding"/>
    <property type="evidence" value="ECO:0007669"/>
    <property type="project" value="UniProtKB-KW"/>
</dbReference>
<dbReference type="Gene3D" id="3.40.50.300">
    <property type="entry name" value="P-loop containing nucleotide triphosphate hydrolases"/>
    <property type="match status" value="1"/>
</dbReference>
<dbReference type="InterPro" id="IPR027417">
    <property type="entry name" value="P-loop_NTPase"/>
</dbReference>
<dbReference type="PRINTS" id="PR00318">
    <property type="entry name" value="GPROTEINA"/>
</dbReference>
<comment type="caution">
    <text evidence="8">The sequence shown here is derived from an EMBL/GenBank/DDBJ whole genome shotgun (WGS) entry which is preliminary data.</text>
</comment>
<dbReference type="PROSITE" id="PS51882">
    <property type="entry name" value="G_ALPHA"/>
    <property type="match status" value="1"/>
</dbReference>
<dbReference type="PANTHER" id="PTHR10218:SF302">
    <property type="entry name" value="GUANINE NUCLEOTIDE-BINDING PROTEIN ALPHA-5 SUBUNIT"/>
    <property type="match status" value="1"/>
</dbReference>
<dbReference type="SUPFAM" id="SSF47895">
    <property type="entry name" value="Transducin (alpha subunit), insertion domain"/>
    <property type="match status" value="1"/>
</dbReference>
<keyword evidence="4" id="KW-0807">Transducer</keyword>
<evidence type="ECO:0000256" key="5">
    <source>
        <dbReference type="PIRSR" id="PIRSR601019-1"/>
    </source>
</evidence>
<dbReference type="GO" id="GO:0005834">
    <property type="term" value="C:heterotrimeric G-protein complex"/>
    <property type="evidence" value="ECO:0007669"/>
    <property type="project" value="TreeGrafter"/>
</dbReference>
<protein>
    <submittedName>
        <fullName evidence="8">Guanine nucleotide-binding protein g(O) subunit alpha</fullName>
    </submittedName>
</protein>
<dbReference type="EMBL" id="JANTQA010000020">
    <property type="protein sequence ID" value="KAJ3446459.1"/>
    <property type="molecule type" value="Genomic_DNA"/>
</dbReference>